<dbReference type="Proteomes" id="UP000188912">
    <property type="component" value="Chromosome"/>
</dbReference>
<evidence type="ECO:0000313" key="2">
    <source>
        <dbReference type="EMBL" id="AQS41195.1"/>
    </source>
</evidence>
<dbReference type="Gene3D" id="3.40.50.880">
    <property type="match status" value="1"/>
</dbReference>
<keyword evidence="1" id="KW-0812">Transmembrane</keyword>
<dbReference type="SUPFAM" id="SSF52317">
    <property type="entry name" value="Class I glutamine amidotransferase-like"/>
    <property type="match status" value="1"/>
</dbReference>
<dbReference type="PANTHER" id="PTHR37947">
    <property type="entry name" value="BLL2462 PROTEIN"/>
    <property type="match status" value="1"/>
</dbReference>
<dbReference type="InterPro" id="IPR029062">
    <property type="entry name" value="Class_I_gatase-like"/>
</dbReference>
<proteinExistence type="predicted"/>
<accession>A0A1U9JTK7</accession>
<keyword evidence="3" id="KW-1185">Reference proteome</keyword>
<evidence type="ECO:0000256" key="1">
    <source>
        <dbReference type="SAM" id="Phobius"/>
    </source>
</evidence>
<protein>
    <recommendedName>
        <fullName evidence="4">Glutamine amidotransferase domain-containing protein</fullName>
    </recommendedName>
</protein>
<reference evidence="2 3" key="1">
    <citation type="journal article" date="2010" name="Science">
        <title>Genomic comparison of the ants Camponotus floridanus and Harpegnathos saltator.</title>
        <authorList>
            <person name="Bonasio R."/>
            <person name="Zhang G."/>
            <person name="Ye C."/>
            <person name="Mutti N.S."/>
            <person name="Fang X."/>
            <person name="Qin N."/>
            <person name="Donahue G."/>
            <person name="Yang P."/>
            <person name="Li Q."/>
            <person name="Li C."/>
            <person name="Zhang P."/>
            <person name="Huang Z."/>
            <person name="Berger S.L."/>
            <person name="Reinberg D."/>
            <person name="Wang J."/>
            <person name="Liebig J."/>
        </authorList>
    </citation>
    <scope>NUCLEOTIDE SEQUENCE [LARGE SCALE GENOMIC DNA]</scope>
    <source>
        <strain evidence="2 3">Hsal</strain>
    </source>
</reference>
<dbReference type="EMBL" id="CP017315">
    <property type="protein sequence ID" value="AQS41195.1"/>
    <property type="molecule type" value="Genomic_DNA"/>
</dbReference>
<reference evidence="2 3" key="2">
    <citation type="journal article" date="2016" name="Sci. Rep.">
        <title>The genome of Rhizobiales bacteria in predatory ants reveals urease gene functions but no genes for nitrogen fixation.</title>
        <authorList>
            <person name="Neuvonen M.M."/>
            <person name="Tamarit D."/>
            <person name="Naslund K."/>
            <person name="Liebig J."/>
            <person name="Feldhaar H."/>
            <person name="Moran N.A."/>
            <person name="Guy L."/>
            <person name="Andersson S.G."/>
        </authorList>
    </citation>
    <scope>NUCLEOTIDE SEQUENCE [LARGE SCALE GENOMIC DNA]</scope>
    <source>
        <strain evidence="2 3">Hsal</strain>
    </source>
</reference>
<keyword evidence="1" id="KW-1133">Transmembrane helix</keyword>
<dbReference type="PANTHER" id="PTHR37947:SF1">
    <property type="entry name" value="BLL2462 PROTEIN"/>
    <property type="match status" value="1"/>
</dbReference>
<name>A0A1U9JTK7_9HYPH</name>
<evidence type="ECO:0008006" key="4">
    <source>
        <dbReference type="Google" id="ProtNLM"/>
    </source>
</evidence>
<keyword evidence="1" id="KW-0472">Membrane</keyword>
<feature type="transmembrane region" description="Helical" evidence="1">
    <location>
        <begin position="39"/>
        <end position="58"/>
    </location>
</feature>
<dbReference type="AlphaFoldDB" id="A0A1U9JTK7"/>
<evidence type="ECO:0000313" key="3">
    <source>
        <dbReference type="Proteomes" id="UP000188912"/>
    </source>
</evidence>
<sequence length="697" mass="76045">MNVSLSFEPFLPLLWLAAVFAIPAFIVFFGLASLRRGSLLRLALLGLFLAAFLNPVIVHEQRAPLTATVGIVVDRSQSQTFGNRTRDTDAALTALQEKLKSWPQFETRIVEAAKPDGREANPSTRLFMALDQALGDVPPSRIAGAVFITDGQVHDIPQETSFPAPVNALISGGKDEYDRRFRFAEAPRFGIVGKELALSMMVEDHGPMPAARAGQTARVQVIVNGEATTGYDVTPGLPFPFTITLPHAGKNIVELAAAPVEGEMTAANNRTAIVVDGIRENLNVLLISGEPHNGLRAWRDLLKSDTGVDLVHFTILRPPEKHDNTPINQLSLIVFPTTELFVDKIHDFDLVIFDRYQHYNVLPLLYYDYIAQYVKNGGALLMATGPECAGAGTLAATPLVSVLPAQPTGGIIEKPFLPQLTEQGRKHPVTRALDGADTTPPRWGRWLRQIPVKPTRETAMLMTGENGAPLLLLSHTGKGRVGMLLSDQGWLWARGYEGGGPYAGLYRRMAHWLMKEPELEEEALFAETKGHQLTIRRQSMKDKVEPARIELPSGKTVDLPLTADGAGLFTATLQSDENGLIRVSHDGKTAVAHIGTLDAPEYGDIISTTERLDAVAAPTGGHVLRLHEKPGDTIDIGTITVSRNPQADRSSKRTLVLRETSDTRLVTLDRTPLVSGLALLLAGLLLFAATWWREGKR</sequence>
<feature type="transmembrane region" description="Helical" evidence="1">
    <location>
        <begin position="673"/>
        <end position="692"/>
    </location>
</feature>
<organism evidence="2 3">
    <name type="scientific">Candidatus Tokpelaia hoelldobleri</name>
    <dbReference type="NCBI Taxonomy" id="1902579"/>
    <lineage>
        <taxon>Bacteria</taxon>
        <taxon>Pseudomonadati</taxon>
        <taxon>Pseudomonadota</taxon>
        <taxon>Alphaproteobacteria</taxon>
        <taxon>Hyphomicrobiales</taxon>
        <taxon>Candidatus Tokpelaia</taxon>
    </lineage>
</organism>
<gene>
    <name evidence="2" type="ORF">BHV28_04830</name>
</gene>
<feature type="transmembrane region" description="Helical" evidence="1">
    <location>
        <begin position="12"/>
        <end position="32"/>
    </location>
</feature>
<dbReference type="KEGG" id="thd:BHV28_04830"/>
<dbReference type="STRING" id="1902579.BHV28_04830"/>